<dbReference type="Pfam" id="PF06439">
    <property type="entry name" value="3keto-disac_hyd"/>
    <property type="match status" value="1"/>
</dbReference>
<reference evidence="4" key="1">
    <citation type="submission" date="2016-06" db="EMBL/GenBank/DDBJ databases">
        <title>Complete genome sequence of Actinoalloteichus fjordicus DSM 46855 (=ADI127-17), type strain of the new species Actinoalloteichus fjordicus.</title>
        <authorList>
            <person name="Ruckert C."/>
            <person name="Nouioui I."/>
            <person name="Willmese J."/>
            <person name="van Wezel G."/>
            <person name="Klenk H.-P."/>
            <person name="Kalinowski J."/>
            <person name="Zotchev S.B."/>
        </authorList>
    </citation>
    <scope>NUCLEOTIDE SEQUENCE [LARGE SCALE GENOMIC DNA]</scope>
    <source>
        <strain evidence="4">ADI127-7</strain>
    </source>
</reference>
<dbReference type="Gene3D" id="2.60.120.560">
    <property type="entry name" value="Exo-inulinase, domain 1"/>
    <property type="match status" value="1"/>
</dbReference>
<keyword evidence="1" id="KW-0732">Signal</keyword>
<feature type="signal peptide" evidence="1">
    <location>
        <begin position="1"/>
        <end position="26"/>
    </location>
</feature>
<feature type="chain" id="PRO_5042204341" evidence="1">
    <location>
        <begin position="27"/>
        <end position="229"/>
    </location>
</feature>
<dbReference type="EMBL" id="CP016076">
    <property type="protein sequence ID" value="APU14589.1"/>
    <property type="molecule type" value="Genomic_DNA"/>
</dbReference>
<name>A0AAC9LCX8_9PSEU</name>
<dbReference type="RefSeq" id="WP_083683163.1">
    <property type="nucleotide sequence ID" value="NZ_CP016076.1"/>
</dbReference>
<dbReference type="GO" id="GO:0016787">
    <property type="term" value="F:hydrolase activity"/>
    <property type="evidence" value="ECO:0007669"/>
    <property type="project" value="InterPro"/>
</dbReference>
<dbReference type="AlphaFoldDB" id="A0AAC9LCX8"/>
<dbReference type="Proteomes" id="UP000185511">
    <property type="component" value="Chromosome"/>
</dbReference>
<evidence type="ECO:0000313" key="4">
    <source>
        <dbReference type="Proteomes" id="UP000185511"/>
    </source>
</evidence>
<feature type="domain" description="3-keto-alpha-glucoside-1,2-lyase/3-keto-2-hydroxy-glucal hydratase" evidence="2">
    <location>
        <begin position="52"/>
        <end position="223"/>
    </location>
</feature>
<sequence length="229" mass="25109">MRGTRRALGMALAGVTLSGLMSTGLAVGAGAAPAPEPQVAKDPTAKACEAPVRLFDGSTTEGWYQAGPGGFDVVDGTLQTRDGMGLLWYDEREFGDYILMLDWRVTAETDNAGVFVRFPDPGDDPWVAVDEGYEIQINDNPAGDPQKTGAIYNHQEPSSYPSNEVGEWNRYVIKIVDERYQVFLNGTLVNDFTSTDPARGLEGYVGLQNHDPDTRTQFRNIWVQPLCDQ</sequence>
<dbReference type="KEGG" id="acad:UA74_12655"/>
<dbReference type="InterPro" id="IPR010496">
    <property type="entry name" value="AL/BT2_dom"/>
</dbReference>
<organism evidence="3 4">
    <name type="scientific">Actinoalloteichus fjordicus</name>
    <dbReference type="NCBI Taxonomy" id="1612552"/>
    <lineage>
        <taxon>Bacteria</taxon>
        <taxon>Bacillati</taxon>
        <taxon>Actinomycetota</taxon>
        <taxon>Actinomycetes</taxon>
        <taxon>Pseudonocardiales</taxon>
        <taxon>Pseudonocardiaceae</taxon>
        <taxon>Actinoalloteichus</taxon>
    </lineage>
</organism>
<keyword evidence="4" id="KW-1185">Reference proteome</keyword>
<accession>A0AAC9LCX8</accession>
<protein>
    <submittedName>
        <fullName evidence="3">DUF1080 family protein</fullName>
    </submittedName>
</protein>
<evidence type="ECO:0000256" key="1">
    <source>
        <dbReference type="SAM" id="SignalP"/>
    </source>
</evidence>
<evidence type="ECO:0000259" key="2">
    <source>
        <dbReference type="Pfam" id="PF06439"/>
    </source>
</evidence>
<gene>
    <name evidence="3" type="ORF">UA74_12655</name>
</gene>
<evidence type="ECO:0000313" key="3">
    <source>
        <dbReference type="EMBL" id="APU14589.1"/>
    </source>
</evidence>
<proteinExistence type="predicted"/>